<dbReference type="SUPFAM" id="SSF54106">
    <property type="entry name" value="LysM domain"/>
    <property type="match status" value="2"/>
</dbReference>
<dbReference type="InterPro" id="IPR016047">
    <property type="entry name" value="M23ase_b-sheet_dom"/>
</dbReference>
<dbReference type="Gene3D" id="3.10.350.10">
    <property type="entry name" value="LysM domain"/>
    <property type="match status" value="2"/>
</dbReference>
<evidence type="ECO:0000313" key="3">
    <source>
        <dbReference type="EMBL" id="SIS55789.1"/>
    </source>
</evidence>
<comment type="caution">
    <text evidence="3">The sequence shown here is derived from an EMBL/GenBank/DDBJ whole genome shotgun (WGS) entry which is preliminary data.</text>
</comment>
<feature type="compositionally biased region" description="Low complexity" evidence="1">
    <location>
        <begin position="222"/>
        <end position="235"/>
    </location>
</feature>
<dbReference type="CDD" id="cd00118">
    <property type="entry name" value="LysM"/>
    <property type="match status" value="2"/>
</dbReference>
<dbReference type="InterPro" id="IPR018392">
    <property type="entry name" value="LysM"/>
</dbReference>
<gene>
    <name evidence="3" type="ORF">SAMN05421772_101465</name>
</gene>
<dbReference type="PROSITE" id="PS51257">
    <property type="entry name" value="PROKAR_LIPOPROTEIN"/>
    <property type="match status" value="1"/>
</dbReference>
<dbReference type="PANTHER" id="PTHR21666">
    <property type="entry name" value="PEPTIDASE-RELATED"/>
    <property type="match status" value="1"/>
</dbReference>
<protein>
    <submittedName>
        <fullName evidence="3">Murein DD-endopeptidase MepM and murein hydrolase activator NlpD, contain LysM domain</fullName>
    </submittedName>
</protein>
<dbReference type="Pfam" id="PF01551">
    <property type="entry name" value="Peptidase_M23"/>
    <property type="match status" value="1"/>
</dbReference>
<dbReference type="EMBL" id="FTOU01000001">
    <property type="protein sequence ID" value="SIS55789.1"/>
    <property type="molecule type" value="Genomic_DNA"/>
</dbReference>
<feature type="region of interest" description="Disordered" evidence="1">
    <location>
        <begin position="222"/>
        <end position="279"/>
    </location>
</feature>
<evidence type="ECO:0000259" key="2">
    <source>
        <dbReference type="PROSITE" id="PS51782"/>
    </source>
</evidence>
<dbReference type="Proteomes" id="UP000186216">
    <property type="component" value="Unassembled WGS sequence"/>
</dbReference>
<dbReference type="PANTHER" id="PTHR21666:SF270">
    <property type="entry name" value="MUREIN HYDROLASE ACTIVATOR ENVC"/>
    <property type="match status" value="1"/>
</dbReference>
<dbReference type="PROSITE" id="PS51782">
    <property type="entry name" value="LYSM"/>
    <property type="match status" value="2"/>
</dbReference>
<feature type="domain" description="LysM" evidence="2">
    <location>
        <begin position="169"/>
        <end position="213"/>
    </location>
</feature>
<name>A0AA45W1B7_9RHOB</name>
<feature type="region of interest" description="Disordered" evidence="1">
    <location>
        <begin position="133"/>
        <end position="176"/>
    </location>
</feature>
<dbReference type="InterPro" id="IPR011055">
    <property type="entry name" value="Dup_hybrid_motif"/>
</dbReference>
<proteinExistence type="predicted"/>
<feature type="domain" description="LysM" evidence="2">
    <location>
        <begin position="79"/>
        <end position="123"/>
    </location>
</feature>
<dbReference type="AlphaFoldDB" id="A0AA45W1B7"/>
<dbReference type="SUPFAM" id="SSF51261">
    <property type="entry name" value="Duplicated hybrid motif"/>
    <property type="match status" value="1"/>
</dbReference>
<dbReference type="CDD" id="cd12797">
    <property type="entry name" value="M23_peptidase"/>
    <property type="match status" value="1"/>
</dbReference>
<organism evidence="3 4">
    <name type="scientific">Paracoccus saliphilus</name>
    <dbReference type="NCBI Taxonomy" id="405559"/>
    <lineage>
        <taxon>Bacteria</taxon>
        <taxon>Pseudomonadati</taxon>
        <taxon>Pseudomonadota</taxon>
        <taxon>Alphaproteobacteria</taxon>
        <taxon>Rhodobacterales</taxon>
        <taxon>Paracoccaceae</taxon>
        <taxon>Paracoccus</taxon>
    </lineage>
</organism>
<dbReference type="InterPro" id="IPR050570">
    <property type="entry name" value="Cell_wall_metabolism_enzyme"/>
</dbReference>
<feature type="compositionally biased region" description="Polar residues" evidence="1">
    <location>
        <begin position="156"/>
        <end position="175"/>
    </location>
</feature>
<dbReference type="GO" id="GO:0004222">
    <property type="term" value="F:metalloendopeptidase activity"/>
    <property type="evidence" value="ECO:0007669"/>
    <property type="project" value="TreeGrafter"/>
</dbReference>
<evidence type="ECO:0000256" key="1">
    <source>
        <dbReference type="SAM" id="MobiDB-lite"/>
    </source>
</evidence>
<keyword evidence="3" id="KW-0378">Hydrolase</keyword>
<dbReference type="Gene3D" id="2.70.70.10">
    <property type="entry name" value="Glucose Permease (Domain IIA)"/>
    <property type="match status" value="1"/>
</dbReference>
<dbReference type="InterPro" id="IPR036779">
    <property type="entry name" value="LysM_dom_sf"/>
</dbReference>
<dbReference type="Pfam" id="PF01476">
    <property type="entry name" value="LysM"/>
    <property type="match status" value="2"/>
</dbReference>
<reference evidence="3 4" key="1">
    <citation type="submission" date="2017-01" db="EMBL/GenBank/DDBJ databases">
        <authorList>
            <person name="Varghese N."/>
            <person name="Submissions S."/>
        </authorList>
    </citation>
    <scope>NUCLEOTIDE SEQUENCE [LARGE SCALE GENOMIC DNA]</scope>
    <source>
        <strain evidence="3 4">DSM 18447</strain>
    </source>
</reference>
<dbReference type="SMART" id="SM00257">
    <property type="entry name" value="LysM"/>
    <property type="match status" value="2"/>
</dbReference>
<sequence>MTPGRAELQVKDNGMSGNFRLLASAAGTIALLASCGPNGFDPDLRGWVPGALNTADAAAKAVPRPNPDSRGLISFRDYQVAIAKSGDTPASIASRIGLGADELARHNALPADATLQRGAVLVLPRRVEGGTQVQGGIVSNTGQVTDPFAGQDKDSAQGQTTAPKGQQPKQHQVTAGETAWSIARKYGVNVQDLASWNGLPSDMGLRVGQRLMIPVAGQAAPNTAAATTAPGSGTPTPRPPSAAEPLPDEDTSPASEPGPEADAPDLGATRTAASGSGRFNMPVSGSIVRVYEKGKNDGIDISAPSGTQVKAAGSGSVAAITRDTKGVPIVVVRHDDGLMTVYTGLDGLNVSKGDSVSSGQAMGTAGDSGVVHFEVRRGFDSVDPEDYLR</sequence>
<accession>A0AA45W1B7</accession>
<evidence type="ECO:0000313" key="4">
    <source>
        <dbReference type="Proteomes" id="UP000186216"/>
    </source>
</evidence>